<sequence>MEEDLAVLKNHERCQHKLHELWDTVRTLKTYVETYELERNVMRAQRDEAIAEADRADAENVKLASSSNPQQKIKYLQQVKKDNQELCRKNRALNMRLARQAAKVIRERNGCSELEVGDASIDTLASATLDDTMEDSVDHSAERSGEEILRSMRDRSGVLEQRLERLRLARQQVDGCSEEAPPPQEASGSESETQTRSIEVPLAGTSPRSVTSPSMSSNSGLRSPQVRRQDLRIK</sequence>
<keyword evidence="4" id="KW-1185">Reference proteome</keyword>
<feature type="coiled-coil region" evidence="1">
    <location>
        <begin position="32"/>
        <end position="96"/>
    </location>
</feature>
<feature type="compositionally biased region" description="Low complexity" evidence="2">
    <location>
        <begin position="205"/>
        <end position="219"/>
    </location>
</feature>
<dbReference type="KEGG" id="psoj:PHYSODRAFT_555943"/>
<evidence type="ECO:0000313" key="3">
    <source>
        <dbReference type="EMBL" id="EGZ26366.1"/>
    </source>
</evidence>
<dbReference type="EMBL" id="JH159152">
    <property type="protein sequence ID" value="EGZ26366.1"/>
    <property type="molecule type" value="Genomic_DNA"/>
</dbReference>
<dbReference type="SMR" id="G4Z0R0"/>
<dbReference type="GeneID" id="20663132"/>
<dbReference type="RefSeq" id="XP_009521654.1">
    <property type="nucleotide sequence ID" value="XM_009523359.1"/>
</dbReference>
<name>G4Z0R0_PHYSP</name>
<accession>G4Z0R0</accession>
<evidence type="ECO:0000256" key="1">
    <source>
        <dbReference type="SAM" id="Coils"/>
    </source>
</evidence>
<proteinExistence type="predicted"/>
<evidence type="ECO:0000313" key="4">
    <source>
        <dbReference type="Proteomes" id="UP000002640"/>
    </source>
</evidence>
<reference evidence="3 4" key="1">
    <citation type="journal article" date="2006" name="Science">
        <title>Phytophthora genome sequences uncover evolutionary origins and mechanisms of pathogenesis.</title>
        <authorList>
            <person name="Tyler B.M."/>
            <person name="Tripathy S."/>
            <person name="Zhang X."/>
            <person name="Dehal P."/>
            <person name="Jiang R.H."/>
            <person name="Aerts A."/>
            <person name="Arredondo F.D."/>
            <person name="Baxter L."/>
            <person name="Bensasson D."/>
            <person name="Beynon J.L."/>
            <person name="Chapman J."/>
            <person name="Damasceno C.M."/>
            <person name="Dorrance A.E."/>
            <person name="Dou D."/>
            <person name="Dickerman A.W."/>
            <person name="Dubchak I.L."/>
            <person name="Garbelotto M."/>
            <person name="Gijzen M."/>
            <person name="Gordon S.G."/>
            <person name="Govers F."/>
            <person name="Grunwald N.J."/>
            <person name="Huang W."/>
            <person name="Ivors K.L."/>
            <person name="Jones R.W."/>
            <person name="Kamoun S."/>
            <person name="Krampis K."/>
            <person name="Lamour K.H."/>
            <person name="Lee M.K."/>
            <person name="McDonald W.H."/>
            <person name="Medina M."/>
            <person name="Meijer H.J."/>
            <person name="Nordberg E.K."/>
            <person name="Maclean D.J."/>
            <person name="Ospina-Giraldo M.D."/>
            <person name="Morris P.F."/>
            <person name="Phuntumart V."/>
            <person name="Putnam N.H."/>
            <person name="Rash S."/>
            <person name="Rose J.K."/>
            <person name="Sakihama Y."/>
            <person name="Salamov A.A."/>
            <person name="Savidor A."/>
            <person name="Scheuring C.F."/>
            <person name="Smith B.M."/>
            <person name="Sobral B.W."/>
            <person name="Terry A."/>
            <person name="Torto-Alalibo T.A."/>
            <person name="Win J."/>
            <person name="Xu Z."/>
            <person name="Zhang H."/>
            <person name="Grigoriev I.V."/>
            <person name="Rokhsar D.S."/>
            <person name="Boore J.L."/>
        </authorList>
    </citation>
    <scope>NUCLEOTIDE SEQUENCE [LARGE SCALE GENOMIC DNA]</scope>
    <source>
        <strain evidence="3 4">P6497</strain>
    </source>
</reference>
<feature type="compositionally biased region" description="Polar residues" evidence="2">
    <location>
        <begin position="186"/>
        <end position="197"/>
    </location>
</feature>
<gene>
    <name evidence="3" type="ORF">PHYSODRAFT_555943</name>
</gene>
<dbReference type="InParanoid" id="G4Z0R0"/>
<evidence type="ECO:0000256" key="2">
    <source>
        <dbReference type="SAM" id="MobiDB-lite"/>
    </source>
</evidence>
<keyword evidence="1" id="KW-0175">Coiled coil</keyword>
<dbReference type="AlphaFoldDB" id="G4Z0R0"/>
<organism evidence="3 4">
    <name type="scientific">Phytophthora sojae (strain P6497)</name>
    <name type="common">Soybean stem and root rot agent</name>
    <name type="synonym">Phytophthora megasperma f. sp. glycines</name>
    <dbReference type="NCBI Taxonomy" id="1094619"/>
    <lineage>
        <taxon>Eukaryota</taxon>
        <taxon>Sar</taxon>
        <taxon>Stramenopiles</taxon>
        <taxon>Oomycota</taxon>
        <taxon>Peronosporomycetes</taxon>
        <taxon>Peronosporales</taxon>
        <taxon>Peronosporaceae</taxon>
        <taxon>Phytophthora</taxon>
    </lineage>
</organism>
<dbReference type="Proteomes" id="UP000002640">
    <property type="component" value="Unassembled WGS sequence"/>
</dbReference>
<protein>
    <submittedName>
        <fullName evidence="3">Uncharacterized protein</fullName>
    </submittedName>
</protein>
<feature type="region of interest" description="Disordered" evidence="2">
    <location>
        <begin position="172"/>
        <end position="234"/>
    </location>
</feature>